<evidence type="ECO:0000256" key="1">
    <source>
        <dbReference type="SAM" id="Phobius"/>
    </source>
</evidence>
<sequence>MSADQYRIVFDGELVAGVSPDTAKSNLIRLFKCDAGKIERLFGHGSVQIKRDLSAREADRYLQALHRAGVQARKEPESAKGFTLAIAEYAPAQPSDAPVITEQMACPKCGHTQPAAIECCSCGIVIQKYLARQALQGETSAQSHSTAHPYAPPRAEVGEPPAEYSELKVFTIHGRIGRLRYLAWSMALMAAALGLLLASGMTFAASTVLGVILTGVFGIGFLLVSIQIGVQRLHDVGWSGWFMLLYLVPIIGTVFPLVVLLMPGNAGPNRFGPPQPPNSRAVKILAALWLLVPVVAILTAIVLPTHQ</sequence>
<dbReference type="Proteomes" id="UP000184000">
    <property type="component" value="Unassembled WGS sequence"/>
</dbReference>
<feature type="transmembrane region" description="Helical" evidence="1">
    <location>
        <begin position="209"/>
        <end position="230"/>
    </location>
</feature>
<dbReference type="PANTHER" id="PTHR34980:SF3">
    <property type="entry name" value="BLR8105 PROTEIN"/>
    <property type="match status" value="1"/>
</dbReference>
<name>A0A1M5TTW1_9GAMM</name>
<evidence type="ECO:0000313" key="3">
    <source>
        <dbReference type="Proteomes" id="UP000184000"/>
    </source>
</evidence>
<dbReference type="Pfam" id="PF05656">
    <property type="entry name" value="DUF805"/>
    <property type="match status" value="1"/>
</dbReference>
<evidence type="ECO:0000313" key="2">
    <source>
        <dbReference type="EMBL" id="SHH54080.1"/>
    </source>
</evidence>
<keyword evidence="1" id="KW-0812">Transmembrane</keyword>
<feature type="transmembrane region" description="Helical" evidence="1">
    <location>
        <begin position="284"/>
        <end position="303"/>
    </location>
</feature>
<keyword evidence="1" id="KW-1133">Transmembrane helix</keyword>
<dbReference type="EMBL" id="FQXA01000009">
    <property type="protein sequence ID" value="SHH54080.1"/>
    <property type="molecule type" value="Genomic_DNA"/>
</dbReference>
<gene>
    <name evidence="2" type="ORF">SAMN02744645_4056</name>
</gene>
<reference evidence="2 3" key="1">
    <citation type="submission" date="2016-11" db="EMBL/GenBank/DDBJ databases">
        <authorList>
            <person name="Jaros S."/>
            <person name="Januszkiewicz K."/>
            <person name="Wedrychowicz H."/>
        </authorList>
    </citation>
    <scope>NUCLEOTIDE SEQUENCE [LARGE SCALE GENOMIC DNA]</scope>
    <source>
        <strain evidence="2 3">DSM 18231</strain>
    </source>
</reference>
<protein>
    <submittedName>
        <fullName evidence="2">Uncharacterized membrane protein YhaH, DUF805 family</fullName>
    </submittedName>
</protein>
<keyword evidence="1" id="KW-0472">Membrane</keyword>
<dbReference type="GeneID" id="98636749"/>
<feature type="transmembrane region" description="Helical" evidence="1">
    <location>
        <begin position="242"/>
        <end position="264"/>
    </location>
</feature>
<dbReference type="AlphaFoldDB" id="A0A1M5TTW1"/>
<organism evidence="2 3">
    <name type="scientific">Stutzerimonas xanthomarina DSM 18231</name>
    <dbReference type="NCBI Taxonomy" id="1403346"/>
    <lineage>
        <taxon>Bacteria</taxon>
        <taxon>Pseudomonadati</taxon>
        <taxon>Pseudomonadota</taxon>
        <taxon>Gammaproteobacteria</taxon>
        <taxon>Pseudomonadales</taxon>
        <taxon>Pseudomonadaceae</taxon>
        <taxon>Stutzerimonas</taxon>
    </lineage>
</organism>
<accession>A0A1M5TTW1</accession>
<proteinExistence type="predicted"/>
<feature type="transmembrane region" description="Helical" evidence="1">
    <location>
        <begin position="181"/>
        <end position="203"/>
    </location>
</feature>
<dbReference type="RefSeq" id="WP_073303516.1">
    <property type="nucleotide sequence ID" value="NZ_FQXA01000009.1"/>
</dbReference>
<dbReference type="PANTHER" id="PTHR34980">
    <property type="entry name" value="INNER MEMBRANE PROTEIN-RELATED-RELATED"/>
    <property type="match status" value="1"/>
</dbReference>
<dbReference type="GO" id="GO:0005886">
    <property type="term" value="C:plasma membrane"/>
    <property type="evidence" value="ECO:0007669"/>
    <property type="project" value="TreeGrafter"/>
</dbReference>
<dbReference type="InterPro" id="IPR008523">
    <property type="entry name" value="DUF805"/>
</dbReference>